<sequence>MDIMESQQIAEEIDGYYIDLESQIMQNIAKHLSDWGQPIASDEWQIRRLAEIGKLDQEHIAMIAKMSGISQTAAIRMLNETAEKSIKTIDRGLQKAAGDGLAGVPAVPKKSRAVKEVMQTYRMQTKDALNTCCTMMLYKARAAYVGLVNDITNEAHAILSSSATSVVSGVESRQQAVVKCIRKFCETGIPAFVDKAGREWTPEAYVNMCMRNTAKRVADEAQDARCREAGVNLILIDSHSGARPKCAKDQGKVFDLNNGSGYTQDLHGKKIRFYPWDSSSYGEPDGILGINCRHHKWPFIPGVSVQRYFPTEDMAENDKLYKQTQIQRALEREVRKQKRLCMMYDASGNEEAFEEAAVKLKGIEKKLKGYVSNTPGLHRRSDRERVVGFDKRISAEAVAKNKSYTKAMKTDTIKLKDTYIVKTLSAKGKNYKVVDKTTGIEYEFVPGSRIQDSEVFAGKGTRHPLHEGVAEGLTEQYGGQVSDWQHAKGFGTLLDPDTGEELEAEVHWFQAKDVGKVKFKVKEWLDES</sequence>
<gene>
    <name evidence="1" type="ORF">DXD17_02640</name>
</gene>
<dbReference type="AlphaFoldDB" id="A0A3E4LX78"/>
<evidence type="ECO:0008006" key="3">
    <source>
        <dbReference type="Google" id="ProtNLM"/>
    </source>
</evidence>
<accession>A0A3E4LX78</accession>
<dbReference type="Proteomes" id="UP000260793">
    <property type="component" value="Unassembled WGS sequence"/>
</dbReference>
<protein>
    <recommendedName>
        <fullName evidence="3">Minor capsid protein</fullName>
    </recommendedName>
</protein>
<dbReference type="Pfam" id="PF06152">
    <property type="entry name" value="Phage_min_cap2"/>
    <property type="match status" value="1"/>
</dbReference>
<comment type="caution">
    <text evidence="1">The sequence shown here is derived from an EMBL/GenBank/DDBJ whole genome shotgun (WGS) entry which is preliminary data.</text>
</comment>
<dbReference type="InterPro" id="IPR009319">
    <property type="entry name" value="Phage_A118_VSP1"/>
</dbReference>
<evidence type="ECO:0000313" key="2">
    <source>
        <dbReference type="Proteomes" id="UP000260793"/>
    </source>
</evidence>
<evidence type="ECO:0000313" key="1">
    <source>
        <dbReference type="EMBL" id="RGK41946.1"/>
    </source>
</evidence>
<dbReference type="EMBL" id="QSQN01000005">
    <property type="protein sequence ID" value="RGK41946.1"/>
    <property type="molecule type" value="Genomic_DNA"/>
</dbReference>
<name>A0A3E4LX78_9FIRM</name>
<dbReference type="GO" id="GO:0005198">
    <property type="term" value="F:structural molecule activity"/>
    <property type="evidence" value="ECO:0007669"/>
    <property type="project" value="InterPro"/>
</dbReference>
<proteinExistence type="predicted"/>
<organism evidence="1 2">
    <name type="scientific">[Ruminococcus] lactaris</name>
    <dbReference type="NCBI Taxonomy" id="46228"/>
    <lineage>
        <taxon>Bacteria</taxon>
        <taxon>Bacillati</taxon>
        <taxon>Bacillota</taxon>
        <taxon>Clostridia</taxon>
        <taxon>Lachnospirales</taxon>
        <taxon>Lachnospiraceae</taxon>
        <taxon>Mediterraneibacter</taxon>
    </lineage>
</organism>
<reference evidence="1 2" key="1">
    <citation type="submission" date="2018-08" db="EMBL/GenBank/DDBJ databases">
        <title>A genome reference for cultivated species of the human gut microbiota.</title>
        <authorList>
            <person name="Zou Y."/>
            <person name="Xue W."/>
            <person name="Luo G."/>
        </authorList>
    </citation>
    <scope>NUCLEOTIDE SEQUENCE [LARGE SCALE GENOMIC DNA]</scope>
    <source>
        <strain evidence="1 2">TF11-7</strain>
    </source>
</reference>